<proteinExistence type="inferred from homology"/>
<dbReference type="PANTHER" id="PTHR36842">
    <property type="entry name" value="PROTEIN TOLB HOMOLOG"/>
    <property type="match status" value="1"/>
</dbReference>
<sequence>MSTYRHYIIVIGIAVAFLALMRWRAVQSTPNLVDGSANQFILPEESHFKNLRQLTFSGENAEAYFSSDSKKLIFQSHDGEGLCDQIYIMDIKTGESQIVSTGDGVTTCAYFQYPDNKQIIYASTHHDNKACPPPPDFSRGYVWKLHQGFDIFRADTDGGNLEQITHEKGYDAEATMAQDGSQILYTSIVSGDLEIWSMNPNGSNKRMLTNKLGYDGGPFFSHNGKKIVWRAYYPETDKEIEDYKSLISESLIRPMNLQIRIMNADGTGKKQVTHNEGANFAPFFFPNDERIIFCSNMADPKGRDFDLWAVNVDGTNLERVTHFDGFDGFPMFSPNGKYFVFASNRNQAKTGDTNIFIAEWVN</sequence>
<comment type="similarity">
    <text evidence="1">Belongs to the TolB family.</text>
</comment>
<dbReference type="SUPFAM" id="SSF82171">
    <property type="entry name" value="DPP6 N-terminal domain-like"/>
    <property type="match status" value="1"/>
</dbReference>
<evidence type="ECO:0008006" key="3">
    <source>
        <dbReference type="Google" id="ProtNLM"/>
    </source>
</evidence>
<dbReference type="InterPro" id="IPR011042">
    <property type="entry name" value="6-blade_b-propeller_TolB-like"/>
</dbReference>
<organism evidence="2">
    <name type="scientific">marine metagenome</name>
    <dbReference type="NCBI Taxonomy" id="408172"/>
    <lineage>
        <taxon>unclassified sequences</taxon>
        <taxon>metagenomes</taxon>
        <taxon>ecological metagenomes</taxon>
    </lineage>
</organism>
<dbReference type="PANTHER" id="PTHR36842:SF1">
    <property type="entry name" value="PROTEIN TOLB"/>
    <property type="match status" value="1"/>
</dbReference>
<name>A0A381VSB0_9ZZZZ</name>
<dbReference type="AlphaFoldDB" id="A0A381VSB0"/>
<reference evidence="2" key="1">
    <citation type="submission" date="2018-05" db="EMBL/GenBank/DDBJ databases">
        <authorList>
            <person name="Lanie J.A."/>
            <person name="Ng W.-L."/>
            <person name="Kazmierczak K.M."/>
            <person name="Andrzejewski T.M."/>
            <person name="Davidsen T.M."/>
            <person name="Wayne K.J."/>
            <person name="Tettelin H."/>
            <person name="Glass J.I."/>
            <person name="Rusch D."/>
            <person name="Podicherti R."/>
            <person name="Tsui H.-C.T."/>
            <person name="Winkler M.E."/>
        </authorList>
    </citation>
    <scope>NUCLEOTIDE SEQUENCE</scope>
</reference>
<accession>A0A381VSB0</accession>
<dbReference type="InterPro" id="IPR011659">
    <property type="entry name" value="WD40"/>
</dbReference>
<dbReference type="Pfam" id="PF07676">
    <property type="entry name" value="PD40"/>
    <property type="match status" value="5"/>
</dbReference>
<evidence type="ECO:0000256" key="1">
    <source>
        <dbReference type="ARBA" id="ARBA00009820"/>
    </source>
</evidence>
<evidence type="ECO:0000313" key="2">
    <source>
        <dbReference type="EMBL" id="SVA43159.1"/>
    </source>
</evidence>
<gene>
    <name evidence="2" type="ORF">METZ01_LOCUS96013</name>
</gene>
<dbReference type="EMBL" id="UINC01009632">
    <property type="protein sequence ID" value="SVA43159.1"/>
    <property type="molecule type" value="Genomic_DNA"/>
</dbReference>
<protein>
    <recommendedName>
        <fullName evidence="3">Dipeptidylpeptidase IV N-terminal domain-containing protein</fullName>
    </recommendedName>
</protein>
<dbReference type="Gene3D" id="2.120.10.30">
    <property type="entry name" value="TolB, C-terminal domain"/>
    <property type="match status" value="3"/>
</dbReference>